<dbReference type="Gene3D" id="2.70.170.10">
    <property type="entry name" value="Neurotransmitter-gated ion-channel ligand-binding domain"/>
    <property type="match status" value="1"/>
</dbReference>
<protein>
    <recommendedName>
        <fullName evidence="2">Neurotransmitter-gated ion-channel ligand-binding domain-containing protein</fullName>
    </recommendedName>
</protein>
<name>A0A6A0GWX2_HYAAZ</name>
<dbReference type="GO" id="GO:0016020">
    <property type="term" value="C:membrane"/>
    <property type="evidence" value="ECO:0007669"/>
    <property type="project" value="InterPro"/>
</dbReference>
<accession>A0A6A0GWX2</accession>
<gene>
    <name evidence="3" type="ORF">HAZT_HAZT001000</name>
</gene>
<dbReference type="AlphaFoldDB" id="A0A6A0GWX2"/>
<dbReference type="InterPro" id="IPR036734">
    <property type="entry name" value="Neur_chan_lig-bd_sf"/>
</dbReference>
<evidence type="ECO:0000256" key="1">
    <source>
        <dbReference type="SAM" id="SignalP"/>
    </source>
</evidence>
<evidence type="ECO:0000313" key="3">
    <source>
        <dbReference type="EMBL" id="KAA0190001.1"/>
    </source>
</evidence>
<dbReference type="Pfam" id="PF02931">
    <property type="entry name" value="Neur_chan_LBD"/>
    <property type="match status" value="1"/>
</dbReference>
<reference evidence="3" key="1">
    <citation type="submission" date="2014-08" db="EMBL/GenBank/DDBJ databases">
        <authorList>
            <person name="Murali S."/>
            <person name="Richards S."/>
            <person name="Bandaranaike D."/>
            <person name="Bellair M."/>
            <person name="Blankenburg K."/>
            <person name="Chao H."/>
            <person name="Dinh H."/>
            <person name="Doddapaneni H."/>
            <person name="Dugan-Rocha S."/>
            <person name="Elkadiri S."/>
            <person name="Gnanaolivu R."/>
            <person name="Hughes D."/>
            <person name="Lee S."/>
            <person name="Li M."/>
            <person name="Ming W."/>
            <person name="Munidasa M."/>
            <person name="Muniz J."/>
            <person name="Nguyen L."/>
            <person name="Osuji N."/>
            <person name="Pu L.-L."/>
            <person name="Puazo M."/>
            <person name="Skinner E."/>
            <person name="Qu C."/>
            <person name="Quiroz J."/>
            <person name="Raj R."/>
            <person name="Weissenberger G."/>
            <person name="Xin Y."/>
            <person name="Zou X."/>
            <person name="Han Y."/>
            <person name="Worley K."/>
            <person name="Muzny D."/>
            <person name="Gibbs R."/>
        </authorList>
    </citation>
    <scope>NUCLEOTIDE SEQUENCE</scope>
    <source>
        <strain evidence="3">HAZT.00-mixed</strain>
        <tissue evidence="3">Whole organism</tissue>
    </source>
</reference>
<sequence>MRLPWSLYPSSVAPCILLALTVPSLVCSDFSQVSSPMDDTLLQLSNILPEDAKTYDKMRPPSADGSPTVVYFHVTVMSLDSIDEGSMTYAADIFFGQSWKDPRLRFPNMTGMYRLLPVSWLNEIWRPDSFFKNAKSVTFQKMTIPNHYVWLYHDSTILYMVK</sequence>
<dbReference type="SUPFAM" id="SSF63712">
    <property type="entry name" value="Nicotinic receptor ligand binding domain-like"/>
    <property type="match status" value="1"/>
</dbReference>
<organism evidence="3">
    <name type="scientific">Hyalella azteca</name>
    <name type="common">Amphipod</name>
    <dbReference type="NCBI Taxonomy" id="294128"/>
    <lineage>
        <taxon>Eukaryota</taxon>
        <taxon>Metazoa</taxon>
        <taxon>Ecdysozoa</taxon>
        <taxon>Arthropoda</taxon>
        <taxon>Crustacea</taxon>
        <taxon>Multicrustacea</taxon>
        <taxon>Malacostraca</taxon>
        <taxon>Eumalacostraca</taxon>
        <taxon>Peracarida</taxon>
        <taxon>Amphipoda</taxon>
        <taxon>Senticaudata</taxon>
        <taxon>Talitrida</taxon>
        <taxon>Talitroidea</taxon>
        <taxon>Hyalellidae</taxon>
        <taxon>Hyalella</taxon>
    </lineage>
</organism>
<comment type="caution">
    <text evidence="3">The sequence shown here is derived from an EMBL/GenBank/DDBJ whole genome shotgun (WGS) entry which is preliminary data.</text>
</comment>
<reference evidence="3" key="2">
    <citation type="journal article" date="2018" name="Environ. Sci. Technol.">
        <title>The Toxicogenome of Hyalella azteca: A Model for Sediment Ecotoxicology and Evolutionary Toxicology.</title>
        <authorList>
            <person name="Poynton H.C."/>
            <person name="Hasenbein S."/>
            <person name="Benoit J.B."/>
            <person name="Sepulveda M.S."/>
            <person name="Poelchau M.F."/>
            <person name="Hughes D.S.T."/>
            <person name="Murali S.C."/>
            <person name="Chen S."/>
            <person name="Glastad K.M."/>
            <person name="Goodisman M.A.D."/>
            <person name="Werren J.H."/>
            <person name="Vineis J.H."/>
            <person name="Bowen J.L."/>
            <person name="Friedrich M."/>
            <person name="Jones J."/>
            <person name="Robertson H.M."/>
            <person name="Feyereisen R."/>
            <person name="Mechler-Hickson A."/>
            <person name="Mathers N."/>
            <person name="Lee C.E."/>
            <person name="Colbourne J.K."/>
            <person name="Biales A."/>
            <person name="Johnston J.S."/>
            <person name="Wellborn G.A."/>
            <person name="Rosendale A.J."/>
            <person name="Cridge A.G."/>
            <person name="Munoz-Torres M.C."/>
            <person name="Bain P.A."/>
            <person name="Manny A.R."/>
            <person name="Major K.M."/>
            <person name="Lambert F.N."/>
            <person name="Vulpe C.D."/>
            <person name="Tuck P."/>
            <person name="Blalock B.J."/>
            <person name="Lin Y.Y."/>
            <person name="Smith M.E."/>
            <person name="Ochoa-Acuna H."/>
            <person name="Chen M.M."/>
            <person name="Childers C.P."/>
            <person name="Qu J."/>
            <person name="Dugan S."/>
            <person name="Lee S.L."/>
            <person name="Chao H."/>
            <person name="Dinh H."/>
            <person name="Han Y."/>
            <person name="Doddapaneni H."/>
            <person name="Worley K.C."/>
            <person name="Muzny D.M."/>
            <person name="Gibbs R.A."/>
            <person name="Richards S."/>
        </authorList>
    </citation>
    <scope>NUCLEOTIDE SEQUENCE</scope>
    <source>
        <strain evidence="3">HAZT.00-mixed</strain>
        <tissue evidence="3">Whole organism</tissue>
    </source>
</reference>
<feature type="domain" description="Neurotransmitter-gated ion-channel ligand-binding" evidence="2">
    <location>
        <begin position="53"/>
        <end position="161"/>
    </location>
</feature>
<dbReference type="GO" id="GO:0005230">
    <property type="term" value="F:extracellular ligand-gated monoatomic ion channel activity"/>
    <property type="evidence" value="ECO:0007669"/>
    <property type="project" value="InterPro"/>
</dbReference>
<feature type="chain" id="PRO_5025535179" description="Neurotransmitter-gated ion-channel ligand-binding domain-containing protein" evidence="1">
    <location>
        <begin position="29"/>
        <end position="162"/>
    </location>
</feature>
<feature type="signal peptide" evidence="1">
    <location>
        <begin position="1"/>
        <end position="28"/>
    </location>
</feature>
<reference evidence="3" key="3">
    <citation type="submission" date="2019-06" db="EMBL/GenBank/DDBJ databases">
        <authorList>
            <person name="Poynton C."/>
            <person name="Hasenbein S."/>
            <person name="Benoit J.B."/>
            <person name="Sepulveda M.S."/>
            <person name="Poelchau M.F."/>
            <person name="Murali S.C."/>
            <person name="Chen S."/>
            <person name="Glastad K.M."/>
            <person name="Werren J.H."/>
            <person name="Vineis J.H."/>
            <person name="Bowen J.L."/>
            <person name="Friedrich M."/>
            <person name="Jones J."/>
            <person name="Robertson H.M."/>
            <person name="Feyereisen R."/>
            <person name="Mechler-Hickson A."/>
            <person name="Mathers N."/>
            <person name="Lee C.E."/>
            <person name="Colbourne J.K."/>
            <person name="Biales A."/>
            <person name="Johnston J.S."/>
            <person name="Wellborn G.A."/>
            <person name="Rosendale A.J."/>
            <person name="Cridge A.G."/>
            <person name="Munoz-Torres M.C."/>
            <person name="Bain P.A."/>
            <person name="Manny A.R."/>
            <person name="Major K.M."/>
            <person name="Lambert F.N."/>
            <person name="Vulpe C.D."/>
            <person name="Tuck P."/>
            <person name="Blalock B.J."/>
            <person name="Lin Y.-Y."/>
            <person name="Smith M.E."/>
            <person name="Ochoa-Acuna H."/>
            <person name="Chen M.-J.M."/>
            <person name="Childers C.P."/>
            <person name="Qu J."/>
            <person name="Dugan S."/>
            <person name="Lee S.L."/>
            <person name="Chao H."/>
            <person name="Dinh H."/>
            <person name="Han Y."/>
            <person name="Doddapaneni H."/>
            <person name="Worley K.C."/>
            <person name="Muzny D.M."/>
            <person name="Gibbs R.A."/>
            <person name="Richards S."/>
        </authorList>
    </citation>
    <scope>NUCLEOTIDE SEQUENCE</scope>
    <source>
        <strain evidence="3">HAZT.00-mixed</strain>
        <tissue evidence="3">Whole organism</tissue>
    </source>
</reference>
<dbReference type="EMBL" id="JQDR03013225">
    <property type="protein sequence ID" value="KAA0190001.1"/>
    <property type="molecule type" value="Genomic_DNA"/>
</dbReference>
<dbReference type="Proteomes" id="UP000711488">
    <property type="component" value="Unassembled WGS sequence"/>
</dbReference>
<keyword evidence="1" id="KW-0732">Signal</keyword>
<proteinExistence type="predicted"/>
<evidence type="ECO:0000259" key="2">
    <source>
        <dbReference type="Pfam" id="PF02931"/>
    </source>
</evidence>
<dbReference type="InterPro" id="IPR006202">
    <property type="entry name" value="Neur_chan_lig-bd"/>
</dbReference>